<evidence type="ECO:0000313" key="3">
    <source>
        <dbReference type="Proteomes" id="UP000430079"/>
    </source>
</evidence>
<dbReference type="InterPro" id="IPR036271">
    <property type="entry name" value="Tet_transcr_reg_TetR-rel_C_sf"/>
</dbReference>
<sequence length="94" mass="10079">MAPDSPTGFVTTGPHTMAFADASIGALKALGRDPKKGVWLHHWSVFSFLLGLTMEQQAHEPVRADSLRAAVTSSPYPSLSHAETSTHPEGGRLR</sequence>
<evidence type="ECO:0000313" key="2">
    <source>
        <dbReference type="EMBL" id="GFE19242.1"/>
    </source>
</evidence>
<feature type="compositionally biased region" description="Basic and acidic residues" evidence="1">
    <location>
        <begin position="84"/>
        <end position="94"/>
    </location>
</feature>
<feature type="compositionally biased region" description="Polar residues" evidence="1">
    <location>
        <begin position="71"/>
        <end position="83"/>
    </location>
</feature>
<dbReference type="Proteomes" id="UP000430079">
    <property type="component" value="Unassembled WGS sequence"/>
</dbReference>
<organism evidence="2 3">
    <name type="scientific">Streptomyces glebosus</name>
    <dbReference type="NCBI Taxonomy" id="249580"/>
    <lineage>
        <taxon>Bacteria</taxon>
        <taxon>Bacillati</taxon>
        <taxon>Actinomycetota</taxon>
        <taxon>Actinomycetes</taxon>
        <taxon>Kitasatosporales</taxon>
        <taxon>Streptomycetaceae</taxon>
        <taxon>Streptomyces</taxon>
    </lineage>
</organism>
<proteinExistence type="predicted"/>
<accession>A0A640T893</accession>
<dbReference type="Gene3D" id="1.10.357.10">
    <property type="entry name" value="Tetracycline Repressor, domain 2"/>
    <property type="match status" value="1"/>
</dbReference>
<gene>
    <name evidence="2" type="ORF">Sgleb_72890</name>
</gene>
<comment type="caution">
    <text evidence="2">The sequence shown here is derived from an EMBL/GenBank/DDBJ whole genome shotgun (WGS) entry which is preliminary data.</text>
</comment>
<dbReference type="SUPFAM" id="SSF48498">
    <property type="entry name" value="Tetracyclin repressor-like, C-terminal domain"/>
    <property type="match status" value="1"/>
</dbReference>
<dbReference type="AlphaFoldDB" id="A0A640T893"/>
<name>A0A640T893_9ACTN</name>
<evidence type="ECO:0000256" key="1">
    <source>
        <dbReference type="SAM" id="MobiDB-lite"/>
    </source>
</evidence>
<feature type="region of interest" description="Disordered" evidence="1">
    <location>
        <begin position="65"/>
        <end position="94"/>
    </location>
</feature>
<protein>
    <submittedName>
        <fullName evidence="2">Uncharacterized protein</fullName>
    </submittedName>
</protein>
<keyword evidence="3" id="KW-1185">Reference proteome</keyword>
<dbReference type="EMBL" id="BLIO01000001">
    <property type="protein sequence ID" value="GFE19242.1"/>
    <property type="molecule type" value="Genomic_DNA"/>
</dbReference>
<reference evidence="2 3" key="1">
    <citation type="submission" date="2019-12" db="EMBL/GenBank/DDBJ databases">
        <title>Whole genome shotgun sequence of Streptomyces hygroscopicus subsp. glebosus NBRC 13786.</title>
        <authorList>
            <person name="Ichikawa N."/>
            <person name="Kimura A."/>
            <person name="Kitahashi Y."/>
            <person name="Komaki H."/>
            <person name="Tamura T."/>
        </authorList>
    </citation>
    <scope>NUCLEOTIDE SEQUENCE [LARGE SCALE GENOMIC DNA]</scope>
    <source>
        <strain evidence="2 3">NBRC 13786</strain>
    </source>
</reference>